<dbReference type="InterPro" id="IPR036291">
    <property type="entry name" value="NAD(P)-bd_dom_sf"/>
</dbReference>
<dbReference type="InterPro" id="IPR051450">
    <property type="entry name" value="Gfo/Idh/MocA_Oxidoreductases"/>
</dbReference>
<reference evidence="3" key="1">
    <citation type="submission" date="2024-07" db="EMBL/GenBank/DDBJ databases">
        <title>Complete genome sequences of cellulolytic bacteria, Kitasatospora sp. CMC57 and Streptomyces sp. CMC78, isolated from Japanese agricultural soil.</title>
        <authorList>
            <person name="Hashimoto T."/>
            <person name="Ito M."/>
            <person name="Iwamoto M."/>
            <person name="Fukahori D."/>
            <person name="Shoda T."/>
            <person name="Sakoda M."/>
            <person name="Morohoshi T."/>
            <person name="Mitsuboshi M."/>
            <person name="Nishizawa T."/>
        </authorList>
    </citation>
    <scope>NUCLEOTIDE SEQUENCE</scope>
    <source>
        <strain evidence="3">CMC57</strain>
    </source>
</reference>
<dbReference type="Pfam" id="PF01408">
    <property type="entry name" value="GFO_IDH_MocA"/>
    <property type="match status" value="1"/>
</dbReference>
<protein>
    <submittedName>
        <fullName evidence="3">Gfo/Idh/MocA family oxidoreductase</fullName>
    </submittedName>
</protein>
<dbReference type="RefSeq" id="WP_407990138.1">
    <property type="nucleotide sequence ID" value="NZ_AP035881.2"/>
</dbReference>
<dbReference type="Gene3D" id="3.30.360.10">
    <property type="entry name" value="Dihydrodipicolinate Reductase, domain 2"/>
    <property type="match status" value="1"/>
</dbReference>
<evidence type="ECO:0000259" key="1">
    <source>
        <dbReference type="Pfam" id="PF01408"/>
    </source>
</evidence>
<dbReference type="PANTHER" id="PTHR43377">
    <property type="entry name" value="BILIVERDIN REDUCTASE A"/>
    <property type="match status" value="1"/>
</dbReference>
<feature type="domain" description="Gfo/Idh/MocA-like oxidoreductase N-terminal" evidence="1">
    <location>
        <begin position="16"/>
        <end position="119"/>
    </location>
</feature>
<dbReference type="EMBL" id="AP035881">
    <property type="protein sequence ID" value="BFP47857.1"/>
    <property type="molecule type" value="Genomic_DNA"/>
</dbReference>
<dbReference type="Gene3D" id="3.40.50.720">
    <property type="entry name" value="NAD(P)-binding Rossmann-like Domain"/>
    <property type="match status" value="1"/>
</dbReference>
<dbReference type="SUPFAM" id="SSF55347">
    <property type="entry name" value="Glyceraldehyde-3-phosphate dehydrogenase-like, C-terminal domain"/>
    <property type="match status" value="1"/>
</dbReference>
<sequence>MRSDGRAAAGRRRPLRAGLIGLGAMGRNHARVLDGLAGVELVGVVDPAGGTAPGGVPVLADLNDLLALGVDYAVVACPTAQHESVGLRLAVAGVPALIEKPLAHDVRAARRLVDAFRGQVAAVGHVERYNPALQQLRARLASGEIGEVYQVSTRRQGPFPRRIADVGVVKDLATHDIDLTGWITGQSYASVAARTVRKSGRPYEDMVAAVGTLADGTMVSHLVNWLSPQKERYVAVTGERGCLVADTLTADLTLQVNGAVATEWDTVRTFRGVTEGDVIRYAFPKREPLMSEHEQFREAVAGRPAETVALTEGLHTVEVAESVLAAAGRQGLLGVRSR</sequence>
<dbReference type="SUPFAM" id="SSF51735">
    <property type="entry name" value="NAD(P)-binding Rossmann-fold domains"/>
    <property type="match status" value="1"/>
</dbReference>
<evidence type="ECO:0000259" key="2">
    <source>
        <dbReference type="Pfam" id="PF22725"/>
    </source>
</evidence>
<evidence type="ECO:0000313" key="3">
    <source>
        <dbReference type="EMBL" id="BFP47857.1"/>
    </source>
</evidence>
<feature type="domain" description="GFO/IDH/MocA-like oxidoreductase" evidence="2">
    <location>
        <begin position="134"/>
        <end position="243"/>
    </location>
</feature>
<proteinExistence type="predicted"/>
<name>A0AB33K5W3_9ACTN</name>
<accession>A0AB33K5W3</accession>
<dbReference type="AlphaFoldDB" id="A0AB33K5W3"/>
<dbReference type="InterPro" id="IPR000683">
    <property type="entry name" value="Gfo/Idh/MocA-like_OxRdtase_N"/>
</dbReference>
<dbReference type="GO" id="GO:0000166">
    <property type="term" value="F:nucleotide binding"/>
    <property type="evidence" value="ECO:0007669"/>
    <property type="project" value="InterPro"/>
</dbReference>
<gene>
    <name evidence="3" type="ORF">KCMC57_42250</name>
</gene>
<organism evidence="3">
    <name type="scientific">Kitasatospora sp. CMC57</name>
    <dbReference type="NCBI Taxonomy" id="3231513"/>
    <lineage>
        <taxon>Bacteria</taxon>
        <taxon>Bacillati</taxon>
        <taxon>Actinomycetota</taxon>
        <taxon>Actinomycetes</taxon>
        <taxon>Kitasatosporales</taxon>
        <taxon>Streptomycetaceae</taxon>
        <taxon>Kitasatospora</taxon>
    </lineage>
</organism>
<dbReference type="PANTHER" id="PTHR43377:SF1">
    <property type="entry name" value="BILIVERDIN REDUCTASE A"/>
    <property type="match status" value="1"/>
</dbReference>
<dbReference type="Pfam" id="PF22725">
    <property type="entry name" value="GFO_IDH_MocA_C3"/>
    <property type="match status" value="1"/>
</dbReference>
<dbReference type="InterPro" id="IPR055170">
    <property type="entry name" value="GFO_IDH_MocA-like_dom"/>
</dbReference>